<reference evidence="2" key="1">
    <citation type="journal article" date="2019" name="Int. J. Syst. Evol. Microbiol.">
        <title>The Global Catalogue of Microorganisms (GCM) 10K type strain sequencing project: providing services to taxonomists for standard genome sequencing and annotation.</title>
        <authorList>
            <consortium name="The Broad Institute Genomics Platform"/>
            <consortium name="The Broad Institute Genome Sequencing Center for Infectious Disease"/>
            <person name="Wu L."/>
            <person name="Ma J."/>
        </authorList>
    </citation>
    <scope>NUCLEOTIDE SEQUENCE [LARGE SCALE GENOMIC DNA]</scope>
    <source>
        <strain evidence="2">KCTC 33522</strain>
    </source>
</reference>
<gene>
    <name evidence="1" type="ORF">ACFSY7_14385</name>
</gene>
<evidence type="ECO:0000313" key="2">
    <source>
        <dbReference type="Proteomes" id="UP001597568"/>
    </source>
</evidence>
<organism evidence="1 2">
    <name type="scientific">Kurthia populi</name>
    <dbReference type="NCBI Taxonomy" id="1562132"/>
    <lineage>
        <taxon>Bacteria</taxon>
        <taxon>Bacillati</taxon>
        <taxon>Bacillota</taxon>
        <taxon>Bacilli</taxon>
        <taxon>Bacillales</taxon>
        <taxon>Caryophanaceae</taxon>
        <taxon>Kurthia</taxon>
    </lineage>
</organism>
<name>A0ABW5Y2Y7_9BACL</name>
<dbReference type="EMBL" id="JBHUOR010000124">
    <property type="protein sequence ID" value="MFD2869679.1"/>
    <property type="molecule type" value="Genomic_DNA"/>
</dbReference>
<proteinExistence type="predicted"/>
<evidence type="ECO:0000313" key="1">
    <source>
        <dbReference type="EMBL" id="MFD2869679.1"/>
    </source>
</evidence>
<accession>A0ABW5Y2Y7</accession>
<keyword evidence="2" id="KW-1185">Reference proteome</keyword>
<protein>
    <submittedName>
        <fullName evidence="1">Uncharacterized protein</fullName>
    </submittedName>
</protein>
<sequence length="151" mass="17692">MTNYHLNELHVCGNLRDRDKFHMMLAGTHTIRKKHYINNSKDSLVTIRQAYPNAIVYTQKYGPNRLIVVETRETIEDLNFATLYKSEDIHLEKAIGDTTTSVYFFEAPYSLIEDLIESISQQFPTLYFQLSVEFEDMFITDCYQNGIHLNI</sequence>
<dbReference type="Proteomes" id="UP001597568">
    <property type="component" value="Unassembled WGS sequence"/>
</dbReference>
<comment type="caution">
    <text evidence="1">The sequence shown here is derived from an EMBL/GenBank/DDBJ whole genome shotgun (WGS) entry which is preliminary data.</text>
</comment>
<dbReference type="RefSeq" id="WP_380148310.1">
    <property type="nucleotide sequence ID" value="NZ_JBHUOR010000124.1"/>
</dbReference>